<keyword evidence="4 9" id="KW-0810">Translation regulation</keyword>
<dbReference type="PIRSF" id="PIRSF002155">
    <property type="entry name" value="Ribosomal_L1"/>
    <property type="match status" value="1"/>
</dbReference>
<dbReference type="InterPro" id="IPR002143">
    <property type="entry name" value="Ribosomal_uL1"/>
</dbReference>
<dbReference type="AlphaFoldDB" id="A0A1F7FD37"/>
<dbReference type="InterPro" id="IPR023673">
    <property type="entry name" value="Ribosomal_uL1_CS"/>
</dbReference>
<evidence type="ECO:0000256" key="9">
    <source>
        <dbReference type="HAMAP-Rule" id="MF_01318"/>
    </source>
</evidence>
<evidence type="ECO:0000256" key="3">
    <source>
        <dbReference type="ARBA" id="ARBA00022730"/>
    </source>
</evidence>
<comment type="subunit">
    <text evidence="9">Part of the 50S ribosomal subunit.</text>
</comment>
<evidence type="ECO:0000256" key="4">
    <source>
        <dbReference type="ARBA" id="ARBA00022845"/>
    </source>
</evidence>
<sequence length="231" mass="24691">MKVAKRITAYASLVDKAKEYSIEDAVKVLKECHKVKFDETVDVAVRLGIDPKKSDQAIRGAVAMPHGLGKKVRVLVFAKEPKAAEATAAGADYVGAEDLVEKITGGWLDFDVVVATPDMMKIIGKLGKILGTKGLMPNPKTGTVTMEVGKTVKELKSGKAVYRIDKAGIIHSAVGKISFEATALTENIKTLMHALVKARPATAKGTFIRKISLSTTMGPGLKLDRSFLEAA</sequence>
<evidence type="ECO:0000256" key="8">
    <source>
        <dbReference type="ARBA" id="ARBA00035241"/>
    </source>
</evidence>
<proteinExistence type="inferred from homology"/>
<dbReference type="EMBL" id="MFYX01000067">
    <property type="protein sequence ID" value="OGK04599.1"/>
    <property type="molecule type" value="Genomic_DNA"/>
</dbReference>
<gene>
    <name evidence="9" type="primary">rplA</name>
    <name evidence="11" type="ORF">A2519_20680</name>
</gene>
<protein>
    <recommendedName>
        <fullName evidence="8 9">Large ribosomal subunit protein uL1</fullName>
    </recommendedName>
</protein>
<dbReference type="GO" id="GO:0003735">
    <property type="term" value="F:structural constituent of ribosome"/>
    <property type="evidence" value="ECO:0007669"/>
    <property type="project" value="InterPro"/>
</dbReference>
<evidence type="ECO:0000256" key="5">
    <source>
        <dbReference type="ARBA" id="ARBA00022884"/>
    </source>
</evidence>
<evidence type="ECO:0000256" key="2">
    <source>
        <dbReference type="ARBA" id="ARBA00022491"/>
    </source>
</evidence>
<dbReference type="PANTHER" id="PTHR36427:SF3">
    <property type="entry name" value="LARGE RIBOSOMAL SUBUNIT PROTEIN UL1M"/>
    <property type="match status" value="1"/>
</dbReference>
<evidence type="ECO:0000256" key="6">
    <source>
        <dbReference type="ARBA" id="ARBA00022980"/>
    </source>
</evidence>
<dbReference type="SUPFAM" id="SSF56808">
    <property type="entry name" value="Ribosomal protein L1"/>
    <property type="match status" value="1"/>
</dbReference>
<dbReference type="NCBIfam" id="TIGR01169">
    <property type="entry name" value="rplA_bact"/>
    <property type="match status" value="1"/>
</dbReference>
<keyword evidence="3 9" id="KW-0699">rRNA-binding</keyword>
<dbReference type="HAMAP" id="MF_01318_B">
    <property type="entry name" value="Ribosomal_uL1_B"/>
    <property type="match status" value="1"/>
</dbReference>
<evidence type="ECO:0000313" key="11">
    <source>
        <dbReference type="EMBL" id="OGK04599.1"/>
    </source>
</evidence>
<dbReference type="GO" id="GO:0015934">
    <property type="term" value="C:large ribosomal subunit"/>
    <property type="evidence" value="ECO:0007669"/>
    <property type="project" value="InterPro"/>
</dbReference>
<dbReference type="GO" id="GO:0000049">
    <property type="term" value="F:tRNA binding"/>
    <property type="evidence" value="ECO:0007669"/>
    <property type="project" value="UniProtKB-KW"/>
</dbReference>
<comment type="function">
    <text evidence="9">Protein L1 is also a translational repressor protein, it controls the translation of the L11 operon by binding to its mRNA.</text>
</comment>
<dbReference type="CDD" id="cd00403">
    <property type="entry name" value="Ribosomal_L1"/>
    <property type="match status" value="1"/>
</dbReference>
<dbReference type="InterPro" id="IPR023674">
    <property type="entry name" value="Ribosomal_uL1-like"/>
</dbReference>
<dbReference type="FunFam" id="3.40.50.790:FF:000001">
    <property type="entry name" value="50S ribosomal protein L1"/>
    <property type="match status" value="1"/>
</dbReference>
<accession>A0A1F7FD37</accession>
<dbReference type="Gene3D" id="3.40.50.790">
    <property type="match status" value="1"/>
</dbReference>
<dbReference type="PROSITE" id="PS01199">
    <property type="entry name" value="RIBOSOMAL_L1"/>
    <property type="match status" value="1"/>
</dbReference>
<evidence type="ECO:0000256" key="1">
    <source>
        <dbReference type="ARBA" id="ARBA00010531"/>
    </source>
</evidence>
<dbReference type="InterPro" id="IPR016095">
    <property type="entry name" value="Ribosomal_uL1_3-a/b-sand"/>
</dbReference>
<dbReference type="PANTHER" id="PTHR36427">
    <property type="entry name" value="54S RIBOSOMAL PROTEIN L1, MITOCHONDRIAL"/>
    <property type="match status" value="1"/>
</dbReference>
<dbReference type="GO" id="GO:0006412">
    <property type="term" value="P:translation"/>
    <property type="evidence" value="ECO:0007669"/>
    <property type="project" value="UniProtKB-UniRule"/>
</dbReference>
<keyword evidence="2 9" id="KW-0678">Repressor</keyword>
<evidence type="ECO:0000256" key="10">
    <source>
        <dbReference type="RuleBase" id="RU000659"/>
    </source>
</evidence>
<keyword evidence="5 9" id="KW-0694">RNA-binding</keyword>
<evidence type="ECO:0000256" key="7">
    <source>
        <dbReference type="ARBA" id="ARBA00023274"/>
    </source>
</evidence>
<comment type="similarity">
    <text evidence="1 9 10">Belongs to the universal ribosomal protein uL1 family.</text>
</comment>
<organism evidence="11 12">
    <name type="scientific">Candidatus Raymondbacteria bacterium RIFOXYD12_FULL_49_13</name>
    <dbReference type="NCBI Taxonomy" id="1817890"/>
    <lineage>
        <taxon>Bacteria</taxon>
        <taxon>Raymondiibacteriota</taxon>
    </lineage>
</organism>
<keyword evidence="9" id="KW-0820">tRNA-binding</keyword>
<evidence type="ECO:0000313" key="12">
    <source>
        <dbReference type="Proteomes" id="UP000179243"/>
    </source>
</evidence>
<comment type="function">
    <text evidence="9">Binds directly to 23S rRNA. The L1 stalk is quite mobile in the ribosome, and is involved in E site tRNA release.</text>
</comment>
<dbReference type="InterPro" id="IPR005878">
    <property type="entry name" value="Ribosom_uL1_bac-type"/>
</dbReference>
<keyword evidence="6 9" id="KW-0689">Ribosomal protein</keyword>
<keyword evidence="7 9" id="KW-0687">Ribonucleoprotein</keyword>
<dbReference type="GO" id="GO:0019843">
    <property type="term" value="F:rRNA binding"/>
    <property type="evidence" value="ECO:0007669"/>
    <property type="project" value="UniProtKB-UniRule"/>
</dbReference>
<dbReference type="Gene3D" id="3.30.190.20">
    <property type="match status" value="1"/>
</dbReference>
<dbReference type="InterPro" id="IPR028364">
    <property type="entry name" value="Ribosomal_uL1/biogenesis"/>
</dbReference>
<name>A0A1F7FD37_UNCRA</name>
<dbReference type="GO" id="GO:0006417">
    <property type="term" value="P:regulation of translation"/>
    <property type="evidence" value="ECO:0007669"/>
    <property type="project" value="UniProtKB-KW"/>
</dbReference>
<comment type="caution">
    <text evidence="11">The sequence shown here is derived from an EMBL/GenBank/DDBJ whole genome shotgun (WGS) entry which is preliminary data.</text>
</comment>
<reference evidence="11 12" key="1">
    <citation type="journal article" date="2016" name="Nat. Commun.">
        <title>Thousands of microbial genomes shed light on interconnected biogeochemical processes in an aquifer system.</title>
        <authorList>
            <person name="Anantharaman K."/>
            <person name="Brown C.T."/>
            <person name="Hug L.A."/>
            <person name="Sharon I."/>
            <person name="Castelle C.J."/>
            <person name="Probst A.J."/>
            <person name="Thomas B.C."/>
            <person name="Singh A."/>
            <person name="Wilkins M.J."/>
            <person name="Karaoz U."/>
            <person name="Brodie E.L."/>
            <person name="Williams K.H."/>
            <person name="Hubbard S.S."/>
            <person name="Banfield J.F."/>
        </authorList>
    </citation>
    <scope>NUCLEOTIDE SEQUENCE [LARGE SCALE GENOMIC DNA]</scope>
</reference>
<dbReference type="Proteomes" id="UP000179243">
    <property type="component" value="Unassembled WGS sequence"/>
</dbReference>
<dbReference type="Pfam" id="PF00687">
    <property type="entry name" value="Ribosomal_L1"/>
    <property type="match status" value="1"/>
</dbReference>